<dbReference type="Proteomes" id="UP000050794">
    <property type="component" value="Unassembled WGS sequence"/>
</dbReference>
<dbReference type="EMBL" id="UYWY01020649">
    <property type="protein sequence ID" value="VDM42198.1"/>
    <property type="molecule type" value="Genomic_DNA"/>
</dbReference>
<dbReference type="GO" id="GO:0004402">
    <property type="term" value="F:histone acetyltransferase activity"/>
    <property type="evidence" value="ECO:0007669"/>
    <property type="project" value="InterPro"/>
</dbReference>
<evidence type="ECO:0000256" key="5">
    <source>
        <dbReference type="ARBA" id="ARBA00022771"/>
    </source>
</evidence>
<dbReference type="GO" id="GO:0008270">
    <property type="term" value="F:zinc ion binding"/>
    <property type="evidence" value="ECO:0007669"/>
    <property type="project" value="UniProtKB-KW"/>
</dbReference>
<reference evidence="18" key="1">
    <citation type="submission" date="2016-06" db="UniProtKB">
        <authorList>
            <consortium name="WormBaseParasite"/>
        </authorList>
    </citation>
    <scope>IDENTIFICATION</scope>
</reference>
<feature type="domain" description="TAZ-type" evidence="14">
    <location>
        <begin position="25"/>
        <end position="115"/>
    </location>
</feature>
<reference evidence="16 17" key="2">
    <citation type="submission" date="2018-11" db="EMBL/GenBank/DDBJ databases">
        <authorList>
            <consortium name="Pathogen Informatics"/>
        </authorList>
    </citation>
    <scope>NUCLEOTIDE SEQUENCE [LARGE SCALE GENOMIC DNA]</scope>
</reference>
<dbReference type="Gene3D" id="1.20.1020.10">
    <property type="entry name" value="TAZ domain"/>
    <property type="match status" value="1"/>
</dbReference>
<evidence type="ECO:0000256" key="4">
    <source>
        <dbReference type="ARBA" id="ARBA00022723"/>
    </source>
</evidence>
<evidence type="ECO:0000256" key="11">
    <source>
        <dbReference type="ARBA" id="ARBA00048017"/>
    </source>
</evidence>
<dbReference type="SUPFAM" id="SSF47040">
    <property type="entry name" value="Kix domain of CBP (creb binding protein)"/>
    <property type="match status" value="1"/>
</dbReference>
<gene>
    <name evidence="16" type="ORF">TCNE_LOCUS10877</name>
</gene>
<keyword evidence="8" id="KW-0805">Transcription regulation</keyword>
<keyword evidence="4 12" id="KW-0479">Metal-binding</keyword>
<dbReference type="PANTHER" id="PTHR13808:SF1">
    <property type="entry name" value="HISTONE ACETYLTRANSFERASE"/>
    <property type="match status" value="1"/>
</dbReference>
<feature type="domain" description="KIX" evidence="15">
    <location>
        <begin position="275"/>
        <end position="354"/>
    </location>
</feature>
<dbReference type="InterPro" id="IPR035898">
    <property type="entry name" value="TAZ_dom_sf"/>
</dbReference>
<comment type="catalytic activity">
    <reaction evidence="11">
        <text>L-lysyl-[protein] + acetyl-CoA = N(6)-acetyl-L-lysyl-[protein] + CoA + H(+)</text>
        <dbReference type="Rhea" id="RHEA:45948"/>
        <dbReference type="Rhea" id="RHEA-COMP:9752"/>
        <dbReference type="Rhea" id="RHEA-COMP:10731"/>
        <dbReference type="ChEBI" id="CHEBI:15378"/>
        <dbReference type="ChEBI" id="CHEBI:29969"/>
        <dbReference type="ChEBI" id="CHEBI:57287"/>
        <dbReference type="ChEBI" id="CHEBI:57288"/>
        <dbReference type="ChEBI" id="CHEBI:61930"/>
        <dbReference type="EC" id="2.3.1.48"/>
    </reaction>
</comment>
<evidence type="ECO:0000313" key="16">
    <source>
        <dbReference type="EMBL" id="VDM42198.1"/>
    </source>
</evidence>
<evidence type="ECO:0000256" key="8">
    <source>
        <dbReference type="ARBA" id="ARBA00023015"/>
    </source>
</evidence>
<dbReference type="Pfam" id="PF02135">
    <property type="entry name" value="zf-TAZ"/>
    <property type="match status" value="1"/>
</dbReference>
<feature type="region of interest" description="Disordered" evidence="13">
    <location>
        <begin position="363"/>
        <end position="384"/>
    </location>
</feature>
<protein>
    <recommendedName>
        <fullName evidence="2">histone acetyltransferase</fullName>
        <ecNumber evidence="2">2.3.1.48</ecNumber>
    </recommendedName>
</protein>
<evidence type="ECO:0000256" key="10">
    <source>
        <dbReference type="ARBA" id="ARBA00023242"/>
    </source>
</evidence>
<evidence type="ECO:0000259" key="14">
    <source>
        <dbReference type="PROSITE" id="PS50134"/>
    </source>
</evidence>
<evidence type="ECO:0000256" key="9">
    <source>
        <dbReference type="ARBA" id="ARBA00023163"/>
    </source>
</evidence>
<dbReference type="PROSITE" id="PS50134">
    <property type="entry name" value="ZF_TAZ"/>
    <property type="match status" value="1"/>
</dbReference>
<proteinExistence type="predicted"/>
<evidence type="ECO:0000256" key="3">
    <source>
        <dbReference type="ARBA" id="ARBA00022679"/>
    </source>
</evidence>
<dbReference type="GO" id="GO:0005667">
    <property type="term" value="C:transcription regulator complex"/>
    <property type="evidence" value="ECO:0007669"/>
    <property type="project" value="TreeGrafter"/>
</dbReference>
<feature type="region of interest" description="Disordered" evidence="13">
    <location>
        <begin position="116"/>
        <end position="179"/>
    </location>
</feature>
<dbReference type="SUPFAM" id="SSF57933">
    <property type="entry name" value="TAZ domain"/>
    <property type="match status" value="1"/>
</dbReference>
<dbReference type="GO" id="GO:0003713">
    <property type="term" value="F:transcription coactivator activity"/>
    <property type="evidence" value="ECO:0007669"/>
    <property type="project" value="TreeGrafter"/>
</dbReference>
<keyword evidence="17" id="KW-1185">Reference proteome</keyword>
<feature type="zinc finger region" description="TAZ-type" evidence="12">
    <location>
        <begin position="25"/>
        <end position="115"/>
    </location>
</feature>
<evidence type="ECO:0000256" key="2">
    <source>
        <dbReference type="ARBA" id="ARBA00013184"/>
    </source>
</evidence>
<feature type="compositionally biased region" description="Low complexity" evidence="13">
    <location>
        <begin position="366"/>
        <end position="384"/>
    </location>
</feature>
<keyword evidence="7" id="KW-0156">Chromatin regulator</keyword>
<dbReference type="GO" id="GO:0005634">
    <property type="term" value="C:nucleus"/>
    <property type="evidence" value="ECO:0007669"/>
    <property type="project" value="UniProtKB-SubCell"/>
</dbReference>
<evidence type="ECO:0000256" key="1">
    <source>
        <dbReference type="ARBA" id="ARBA00004123"/>
    </source>
</evidence>
<keyword evidence="6 12" id="KW-0862">Zinc</keyword>
<dbReference type="GO" id="GO:0000123">
    <property type="term" value="C:histone acetyltransferase complex"/>
    <property type="evidence" value="ECO:0007669"/>
    <property type="project" value="TreeGrafter"/>
</dbReference>
<keyword evidence="5 12" id="KW-0863">Zinc-finger</keyword>
<evidence type="ECO:0000259" key="15">
    <source>
        <dbReference type="PROSITE" id="PS50952"/>
    </source>
</evidence>
<evidence type="ECO:0000256" key="6">
    <source>
        <dbReference type="ARBA" id="ARBA00022833"/>
    </source>
</evidence>
<comment type="subcellular location">
    <subcellularLocation>
        <location evidence="1">Nucleus</location>
    </subcellularLocation>
</comment>
<evidence type="ECO:0000256" key="12">
    <source>
        <dbReference type="PROSITE-ProRule" id="PRU00203"/>
    </source>
</evidence>
<dbReference type="AlphaFoldDB" id="A0A183UQV7"/>
<dbReference type="InterPro" id="IPR036529">
    <property type="entry name" value="KIX_dom_sf"/>
</dbReference>
<dbReference type="InterPro" id="IPR000197">
    <property type="entry name" value="Znf_TAZ"/>
</dbReference>
<evidence type="ECO:0000313" key="17">
    <source>
        <dbReference type="Proteomes" id="UP000050794"/>
    </source>
</evidence>
<evidence type="ECO:0000313" key="18">
    <source>
        <dbReference type="WBParaSite" id="TCNE_0001087701-mRNA-1"/>
    </source>
</evidence>
<dbReference type="GO" id="GO:0045944">
    <property type="term" value="P:positive regulation of transcription by RNA polymerase II"/>
    <property type="evidence" value="ECO:0007669"/>
    <property type="project" value="TreeGrafter"/>
</dbReference>
<dbReference type="InterPro" id="IPR013178">
    <property type="entry name" value="Histone_AcTrfase_Rtt109/CBP"/>
</dbReference>
<dbReference type="InterPro" id="IPR003101">
    <property type="entry name" value="KIX_dom"/>
</dbReference>
<evidence type="ECO:0000256" key="13">
    <source>
        <dbReference type="SAM" id="MobiDB-lite"/>
    </source>
</evidence>
<dbReference type="GO" id="GO:0031490">
    <property type="term" value="F:chromatin DNA binding"/>
    <property type="evidence" value="ECO:0007669"/>
    <property type="project" value="TreeGrafter"/>
</dbReference>
<dbReference type="SMART" id="SM00551">
    <property type="entry name" value="ZnF_TAZ"/>
    <property type="match status" value="1"/>
</dbReference>
<dbReference type="FunFam" id="1.20.1020.10:FF:000002">
    <property type="entry name" value="E1A binding protein p300"/>
    <property type="match status" value="1"/>
</dbReference>
<dbReference type="Pfam" id="PF02172">
    <property type="entry name" value="KIX"/>
    <property type="match status" value="1"/>
</dbReference>
<dbReference type="WBParaSite" id="TCNE_0001087701-mRNA-1">
    <property type="protein sequence ID" value="TCNE_0001087701-mRNA-1"/>
    <property type="gene ID" value="TCNE_0001087701"/>
</dbReference>
<sequence length="384" mass="41560">MTAGQQREGGTMSTPLGGGSQGSQDPEKRKLIQQQLVLLLHAHKCQQRERSGGDMANGRTACTLPHCSTMKDVLQHMTTCSSGRACNYAHCASSRQIISHWKNCIRDDCPVCKPLKNIQNTSPGGDRRPAPGGDAFGGSSGPGSQTLSCGPPSVGNMDASGPPNRIGSHTGGPMSVGPGSVNSHAAGMVPERFPKIWSVYMRNRHIIKCVVLVLFEEKDGLVLLSKKLHNDSDCSDPFRSPNPPNKVVPSGGKGCGMNVTASDNLSGLPPPDAPSMVKEWHQHVTKDLRNHLVGKLVKAIFPAPDPAAMHDQRIKDLISYARKVEKEMFEVANDREEYYHLLAEKIYKIQKELQEKKIKRLHEQGRTGSATGAAGAPQAAQFNR</sequence>
<organism evidence="17 18">
    <name type="scientific">Toxocara canis</name>
    <name type="common">Canine roundworm</name>
    <dbReference type="NCBI Taxonomy" id="6265"/>
    <lineage>
        <taxon>Eukaryota</taxon>
        <taxon>Metazoa</taxon>
        <taxon>Ecdysozoa</taxon>
        <taxon>Nematoda</taxon>
        <taxon>Chromadorea</taxon>
        <taxon>Rhabditida</taxon>
        <taxon>Spirurina</taxon>
        <taxon>Ascaridomorpha</taxon>
        <taxon>Ascaridoidea</taxon>
        <taxon>Toxocaridae</taxon>
        <taxon>Toxocara</taxon>
    </lineage>
</organism>
<name>A0A183UQV7_TOXCA</name>
<evidence type="ECO:0000256" key="7">
    <source>
        <dbReference type="ARBA" id="ARBA00022853"/>
    </source>
</evidence>
<keyword evidence="3" id="KW-0808">Transferase</keyword>
<keyword evidence="10" id="KW-0539">Nucleus</keyword>
<dbReference type="PANTHER" id="PTHR13808">
    <property type="entry name" value="CBP/P300-RELATED"/>
    <property type="match status" value="1"/>
</dbReference>
<keyword evidence="9" id="KW-0804">Transcription</keyword>
<feature type="region of interest" description="Disordered" evidence="13">
    <location>
        <begin position="1"/>
        <end position="27"/>
    </location>
</feature>
<accession>A0A183UQV7</accession>
<dbReference type="PROSITE" id="PS50952">
    <property type="entry name" value="KIX"/>
    <property type="match status" value="1"/>
</dbReference>
<dbReference type="EC" id="2.3.1.48" evidence="2"/>
<dbReference type="Gene3D" id="1.10.246.20">
    <property type="entry name" value="Coactivator CBP, KIX domain"/>
    <property type="match status" value="1"/>
</dbReference>